<dbReference type="AlphaFoldDB" id="A0A239JS77"/>
<accession>A0A239JS77</accession>
<dbReference type="EMBL" id="FZOS01000037">
    <property type="protein sequence ID" value="SNT07644.1"/>
    <property type="molecule type" value="Genomic_DNA"/>
</dbReference>
<dbReference type="InterPro" id="IPR038726">
    <property type="entry name" value="PDDEXK_AddAB-type"/>
</dbReference>
<dbReference type="Gene3D" id="3.90.320.10">
    <property type="match status" value="1"/>
</dbReference>
<keyword evidence="3" id="KW-1185">Reference proteome</keyword>
<dbReference type="InterPro" id="IPR027417">
    <property type="entry name" value="P-loop_NTPase"/>
</dbReference>
<name>A0A239JS77_9SPHN</name>
<feature type="domain" description="PD-(D/E)XK endonuclease-like" evidence="1">
    <location>
        <begin position="585"/>
        <end position="811"/>
    </location>
</feature>
<dbReference type="Pfam" id="PF12705">
    <property type="entry name" value="PDDEXK_1"/>
    <property type="match status" value="1"/>
</dbReference>
<evidence type="ECO:0000259" key="1">
    <source>
        <dbReference type="Pfam" id="PF12705"/>
    </source>
</evidence>
<reference evidence="3" key="1">
    <citation type="submission" date="2017-06" db="EMBL/GenBank/DDBJ databases">
        <authorList>
            <person name="Varghese N."/>
            <person name="Submissions S."/>
        </authorList>
    </citation>
    <scope>NUCLEOTIDE SEQUENCE [LARGE SCALE GENOMIC DNA]</scope>
    <source>
        <strain evidence="3">LNB2</strain>
    </source>
</reference>
<evidence type="ECO:0000313" key="3">
    <source>
        <dbReference type="Proteomes" id="UP000198281"/>
    </source>
</evidence>
<sequence length="887" mass="95106">MSTNPNRRTIVAHGRLAMRELRLDAARRRLHGLQILSFEQLAVRLAGGFTRPIDDESLRTAIQTALPATPLGELDGIKLLPGMVDASADTLHKVWRSGIDLAARAHEHPRLDSIARLERAVLEQLPPGMVRPADLVTAALQRLGHAQTVLGPVEIVGITELSPIWRPLLAALTAHVEVSWIAGPRPVPDWLAATGVAIRRSDGRAPERHMVSAATSYHEAVEAIRWARALMASDGINPADIAIAAASTTEYDDHFLALRADANLDLHFVHGIKVTTTRDGQAAAALADILIRGFSQTRMRRLAALCGSETGPFQSLPQGWLRVLPADAPLASLSAWDRLLSRLTAADWPDGQNHTPTLRGIVDLLAKGHNAAAEIGGAFLTGRALAIWRKALLAGPSVSLDTTLADLKQDDGLEACVSPAWMPASALAASPRRYARLIGLNSSRWPRGISEDRLISDHIIPTAELDPLPIGAADRRDFETILATTEGEVTLSRARRDGEGRLLGRSALLRPVGHEIYIGRNAVPTHAFSETDRLMARPDEFAGDSQAASALTTWRNWHRKEITPHDGLVRADHPLLLDILARVQSASSLKLLLRSPLGFVWRYGMRLKMPESGSDPLVLDALAMGDLVHMTLDLALQGLEANGGLANAGNAAITAAIEAAAANVAGVWESQRAVPPPVIWRRTLDDARTLAERALTYRDEELADARSYGEVAFGGATPKTVADSPWNAAASVTIPETGFAIKGYIDRLDLSGDGTRALVRDYKTGRPPKTNISIDGGRELQRCLYAFAVKSLLGADVSISASLLYPRAEVDLQLADPEATLGALTGYLQSASTSLSAGHALIGPDTGGTYDDLAFALPANAGATYCKRKTPAATELLGDATLVWEAQ</sequence>
<gene>
    <name evidence="2" type="ORF">SAMN06295912_1377</name>
</gene>
<dbReference type="InterPro" id="IPR011604">
    <property type="entry name" value="PDDEXK-like_dom_sf"/>
</dbReference>
<protein>
    <submittedName>
        <fullName evidence="2">PD-(D/E)XK nuclease superfamily protein</fullName>
    </submittedName>
</protein>
<dbReference type="Proteomes" id="UP000198281">
    <property type="component" value="Unassembled WGS sequence"/>
</dbReference>
<dbReference type="SUPFAM" id="SSF52540">
    <property type="entry name" value="P-loop containing nucleoside triphosphate hydrolases"/>
    <property type="match status" value="1"/>
</dbReference>
<evidence type="ECO:0000313" key="2">
    <source>
        <dbReference type="EMBL" id="SNT07644.1"/>
    </source>
</evidence>
<dbReference type="RefSeq" id="WP_245843039.1">
    <property type="nucleotide sequence ID" value="NZ_FZOS01000037.1"/>
</dbReference>
<proteinExistence type="predicted"/>
<organism evidence="2 3">
    <name type="scientific">Edaphosphingomonas laterariae</name>
    <dbReference type="NCBI Taxonomy" id="861865"/>
    <lineage>
        <taxon>Bacteria</taxon>
        <taxon>Pseudomonadati</taxon>
        <taxon>Pseudomonadota</taxon>
        <taxon>Alphaproteobacteria</taxon>
        <taxon>Sphingomonadales</taxon>
        <taxon>Rhizorhabdaceae</taxon>
        <taxon>Edaphosphingomonas</taxon>
    </lineage>
</organism>